<dbReference type="NCBIfam" id="NF006540">
    <property type="entry name" value="PRK09034.1"/>
    <property type="match status" value="1"/>
</dbReference>
<dbReference type="InterPro" id="IPR001048">
    <property type="entry name" value="Asp/Glu/Uridylate_kinase"/>
</dbReference>
<dbReference type="PANTHER" id="PTHR21499:SF67">
    <property type="entry name" value="ASPARTOKINASE 3"/>
    <property type="match status" value="1"/>
</dbReference>
<comment type="caution">
    <text evidence="16">The sequence shown here is derived from an EMBL/GenBank/DDBJ whole genome shotgun (WGS) entry which is preliminary data.</text>
</comment>
<dbReference type="InterPro" id="IPR054352">
    <property type="entry name" value="ACT_Aspartokinase"/>
</dbReference>
<comment type="similarity">
    <text evidence="5 13">Belongs to the aspartokinase family.</text>
</comment>
<dbReference type="InterPro" id="IPR035804">
    <property type="entry name" value="AKIII_YclM_N"/>
</dbReference>
<dbReference type="SUPFAM" id="SSF55021">
    <property type="entry name" value="ACT-like"/>
    <property type="match status" value="2"/>
</dbReference>
<comment type="pathway">
    <text evidence="3 14">Amino-acid biosynthesis; L-methionine biosynthesis via de novo pathway; L-homoserine from L-aspartate: step 1/3.</text>
</comment>
<evidence type="ECO:0000313" key="16">
    <source>
        <dbReference type="EMBL" id="MFC3932378.1"/>
    </source>
</evidence>
<organism evidence="16 17">
    <name type="scientific">Streptococcus dentapri</name>
    <dbReference type="NCBI Taxonomy" id="573564"/>
    <lineage>
        <taxon>Bacteria</taxon>
        <taxon>Bacillati</taxon>
        <taxon>Bacillota</taxon>
        <taxon>Bacilli</taxon>
        <taxon>Lactobacillales</taxon>
        <taxon>Streptococcaceae</taxon>
        <taxon>Streptococcus</taxon>
    </lineage>
</organism>
<dbReference type="InterPro" id="IPR001341">
    <property type="entry name" value="Asp_kinase"/>
</dbReference>
<name>A0ABV8D1S4_9STRE</name>
<evidence type="ECO:0000256" key="6">
    <source>
        <dbReference type="ARBA" id="ARBA00022679"/>
    </source>
</evidence>
<dbReference type="PIRSF" id="PIRSF000726">
    <property type="entry name" value="Asp_kin"/>
    <property type="match status" value="1"/>
</dbReference>
<keyword evidence="7" id="KW-0547">Nucleotide-binding</keyword>
<dbReference type="InterPro" id="IPR036393">
    <property type="entry name" value="AceGlu_kinase-like_sf"/>
</dbReference>
<evidence type="ECO:0000256" key="4">
    <source>
        <dbReference type="ARBA" id="ARBA00005139"/>
    </source>
</evidence>
<evidence type="ECO:0000256" key="8">
    <source>
        <dbReference type="ARBA" id="ARBA00022777"/>
    </source>
</evidence>
<evidence type="ECO:0000256" key="11">
    <source>
        <dbReference type="ARBA" id="ARBA00023154"/>
    </source>
</evidence>
<dbReference type="InterPro" id="IPR018042">
    <property type="entry name" value="Aspartate_kinase_CS"/>
</dbReference>
<dbReference type="CDD" id="cd04245">
    <property type="entry name" value="AAK_AKiii-YclM-BS"/>
    <property type="match status" value="1"/>
</dbReference>
<dbReference type="InterPro" id="IPR005260">
    <property type="entry name" value="Asp_kin_monofn"/>
</dbReference>
<evidence type="ECO:0000256" key="3">
    <source>
        <dbReference type="ARBA" id="ARBA00004986"/>
    </source>
</evidence>
<evidence type="ECO:0000256" key="13">
    <source>
        <dbReference type="RuleBase" id="RU003448"/>
    </source>
</evidence>
<feature type="domain" description="ACT" evidence="15">
    <location>
        <begin position="389"/>
        <end position="454"/>
    </location>
</feature>
<evidence type="ECO:0000256" key="10">
    <source>
        <dbReference type="ARBA" id="ARBA00022915"/>
    </source>
</evidence>
<evidence type="ECO:0000256" key="14">
    <source>
        <dbReference type="RuleBase" id="RU004249"/>
    </source>
</evidence>
<dbReference type="PROSITE" id="PS51671">
    <property type="entry name" value="ACT"/>
    <property type="match status" value="1"/>
</dbReference>
<comment type="pathway">
    <text evidence="2 14">Amino-acid biosynthesis; L-lysine biosynthesis via DAP pathway; (S)-tetrahydrodipicolinate from L-aspartate: step 1/4.</text>
</comment>
<dbReference type="CDD" id="cd04916">
    <property type="entry name" value="ACT_AKiii-YclM-BS_2"/>
    <property type="match status" value="1"/>
</dbReference>
<sequence>MKVIKFGGSSLASAEQLKKVLDIVKSDPERRFVVVSAPGKRNPEDTKVTDALIKYYRSYTADNDVTDNQNLIINRYKAIIEELGLSASILDRIAASITDLATLPIEGNDFLYDTFLAAGEDNNAKLIAAYFHKNGLPARYIHPGQAGIIVSSEPGNARILPSSYDKLEELRDSDEVLVIPGFFGVTVDGQICTFSRGGSDISGSIVAAGVKADLYENFTDVDGIFAAHPGVVHKPHSIKELTYREMRELAYAGFSVLHDEALIPAYRGQIPLVIKNTNNPSHPGTSIVLEHRKQAIPVVGIAGDDNFVSINISKYLMNREVGFGRKVLQVLEELNIRWEHIPTGIDDMSIILRDRELTPIKEQEILTQLTRNLGVDEIEIERDLSIIMVVGENMKNQIGVTTTATKALSDRNINLEMISQGSSEVSIMFVIKTNQEKAAVRALYKAFFDTDKAQ</sequence>
<gene>
    <name evidence="16" type="ORF">ACFOSE_06295</name>
</gene>
<evidence type="ECO:0000256" key="5">
    <source>
        <dbReference type="ARBA" id="ARBA00010122"/>
    </source>
</evidence>
<dbReference type="RefSeq" id="WP_380431752.1">
    <property type="nucleotide sequence ID" value="NZ_JBHSAC010000052.1"/>
</dbReference>
<dbReference type="Proteomes" id="UP001595901">
    <property type="component" value="Unassembled WGS sequence"/>
</dbReference>
<dbReference type="Gene3D" id="3.30.2130.10">
    <property type="entry name" value="VC0802-like"/>
    <property type="match status" value="1"/>
</dbReference>
<keyword evidence="6 13" id="KW-0808">Transferase</keyword>
<dbReference type="NCBIfam" id="TIGR00657">
    <property type="entry name" value="asp_kinases"/>
    <property type="match status" value="1"/>
</dbReference>
<keyword evidence="10" id="KW-0220">Diaminopimelate biosynthesis</keyword>
<evidence type="ECO:0000256" key="12">
    <source>
        <dbReference type="ARBA" id="ARBA00047872"/>
    </source>
</evidence>
<dbReference type="InterPro" id="IPR002912">
    <property type="entry name" value="ACT_dom"/>
</dbReference>
<dbReference type="SUPFAM" id="SSF53633">
    <property type="entry name" value="Carbamate kinase-like"/>
    <property type="match status" value="1"/>
</dbReference>
<dbReference type="Pfam" id="PF00696">
    <property type="entry name" value="AA_kinase"/>
    <property type="match status" value="1"/>
</dbReference>
<dbReference type="GO" id="GO:0004072">
    <property type="term" value="F:aspartate kinase activity"/>
    <property type="evidence" value="ECO:0007669"/>
    <property type="project" value="UniProtKB-EC"/>
</dbReference>
<evidence type="ECO:0000256" key="7">
    <source>
        <dbReference type="ARBA" id="ARBA00022741"/>
    </source>
</evidence>
<keyword evidence="9" id="KW-0067">ATP-binding</keyword>
<keyword evidence="14" id="KW-0028">Amino-acid biosynthesis</keyword>
<protein>
    <recommendedName>
        <fullName evidence="13">Aspartokinase</fullName>
        <ecNumber evidence="13">2.7.2.4</ecNumber>
    </recommendedName>
</protein>
<evidence type="ECO:0000259" key="15">
    <source>
        <dbReference type="PROSITE" id="PS51671"/>
    </source>
</evidence>
<dbReference type="Pfam" id="PF22468">
    <property type="entry name" value="ACT_9"/>
    <property type="match status" value="1"/>
</dbReference>
<keyword evidence="11" id="KW-0457">Lysine biosynthesis</keyword>
<dbReference type="CDD" id="cd04911">
    <property type="entry name" value="ACT_AKiii-YclM-BS_1"/>
    <property type="match status" value="1"/>
</dbReference>
<keyword evidence="8 13" id="KW-0418">Kinase</keyword>
<dbReference type="InterPro" id="IPR045865">
    <property type="entry name" value="ACT-like_dom_sf"/>
</dbReference>
<dbReference type="PANTHER" id="PTHR21499">
    <property type="entry name" value="ASPARTATE KINASE"/>
    <property type="match status" value="1"/>
</dbReference>
<evidence type="ECO:0000313" key="17">
    <source>
        <dbReference type="Proteomes" id="UP001595901"/>
    </source>
</evidence>
<evidence type="ECO:0000256" key="2">
    <source>
        <dbReference type="ARBA" id="ARBA00004766"/>
    </source>
</evidence>
<keyword evidence="17" id="KW-1185">Reference proteome</keyword>
<evidence type="ECO:0000256" key="1">
    <source>
        <dbReference type="ARBA" id="ARBA00003121"/>
    </source>
</evidence>
<accession>A0ABV8D1S4</accession>
<dbReference type="PROSITE" id="PS00324">
    <property type="entry name" value="ASPARTOKINASE"/>
    <property type="match status" value="1"/>
</dbReference>
<dbReference type="EC" id="2.7.2.4" evidence="13"/>
<evidence type="ECO:0000256" key="9">
    <source>
        <dbReference type="ARBA" id="ARBA00022840"/>
    </source>
</evidence>
<dbReference type="EMBL" id="JBHSAC010000052">
    <property type="protein sequence ID" value="MFC3932378.1"/>
    <property type="molecule type" value="Genomic_DNA"/>
</dbReference>
<comment type="function">
    <text evidence="1">Catalyzes the phosphorylation of the beta-carboxyl group of aspartic acid with ATP to yield 4-phospho-L-aspartate, which is involved in the branched biosynthetic pathway leading to the biosynthesis of amino acids threonine, isoleucine and methionine.</text>
</comment>
<proteinExistence type="inferred from homology"/>
<comment type="pathway">
    <text evidence="4 14">Amino-acid biosynthesis; L-threonine biosynthesis; L-threonine from L-aspartate: step 1/5.</text>
</comment>
<comment type="catalytic activity">
    <reaction evidence="12 13">
        <text>L-aspartate + ATP = 4-phospho-L-aspartate + ADP</text>
        <dbReference type="Rhea" id="RHEA:23776"/>
        <dbReference type="ChEBI" id="CHEBI:29991"/>
        <dbReference type="ChEBI" id="CHEBI:30616"/>
        <dbReference type="ChEBI" id="CHEBI:57535"/>
        <dbReference type="ChEBI" id="CHEBI:456216"/>
        <dbReference type="EC" id="2.7.2.4"/>
    </reaction>
</comment>
<dbReference type="Gene3D" id="3.40.1160.10">
    <property type="entry name" value="Acetylglutamate kinase-like"/>
    <property type="match status" value="1"/>
</dbReference>
<reference evidence="17" key="1">
    <citation type="journal article" date="2019" name="Int. J. Syst. Evol. Microbiol.">
        <title>The Global Catalogue of Microorganisms (GCM) 10K type strain sequencing project: providing services to taxonomists for standard genome sequencing and annotation.</title>
        <authorList>
            <consortium name="The Broad Institute Genomics Platform"/>
            <consortium name="The Broad Institute Genome Sequencing Center for Infectious Disease"/>
            <person name="Wu L."/>
            <person name="Ma J."/>
        </authorList>
    </citation>
    <scope>NUCLEOTIDE SEQUENCE [LARGE SCALE GENOMIC DNA]</scope>
    <source>
        <strain evidence="17">CCUG 58728</strain>
    </source>
</reference>